<evidence type="ECO:0000313" key="2">
    <source>
        <dbReference type="Proteomes" id="UP000254537"/>
    </source>
</evidence>
<dbReference type="OrthoDB" id="9801877at2"/>
<dbReference type="EMBL" id="CP031337">
    <property type="protein sequence ID" value="AXK38698.1"/>
    <property type="molecule type" value="Genomic_DNA"/>
</dbReference>
<gene>
    <name evidence="1" type="ORF">DWG20_04230</name>
</gene>
<reference evidence="1 2" key="1">
    <citation type="submission" date="2018-07" db="EMBL/GenBank/DDBJ databases">
        <title>Crenobacter cavernae sp. nov., isolated from a karst cave.</title>
        <authorList>
            <person name="Zhu H."/>
        </authorList>
    </citation>
    <scope>NUCLEOTIDE SEQUENCE [LARGE SCALE GENOMIC DNA]</scope>
    <source>
        <strain evidence="1 2">K1W11S-77</strain>
    </source>
</reference>
<name>A0A345Y446_9NEIS</name>
<evidence type="ECO:0000313" key="1">
    <source>
        <dbReference type="EMBL" id="AXK38698.1"/>
    </source>
</evidence>
<protein>
    <submittedName>
        <fullName evidence="1">DUF3303 domain-containing protein</fullName>
    </submittedName>
</protein>
<sequence>MLFIVSWTAYPEHRDTAIKRFVETGGKPPAGITLLGRWHAVGPLAGFALAETDDLQALSTWTMEWSDLLHFEVHPALTDDQFGQSLAANQAYWTRPPGS</sequence>
<accession>A0A345Y446</accession>
<dbReference type="RefSeq" id="WP_115432633.1">
    <property type="nucleotide sequence ID" value="NZ_CP031337.1"/>
</dbReference>
<dbReference type="Proteomes" id="UP000254537">
    <property type="component" value="Chromosome"/>
</dbReference>
<organism evidence="1 2">
    <name type="scientific">Crenobacter cavernae</name>
    <dbReference type="NCBI Taxonomy" id="2290923"/>
    <lineage>
        <taxon>Bacteria</taxon>
        <taxon>Pseudomonadati</taxon>
        <taxon>Pseudomonadota</taxon>
        <taxon>Betaproteobacteria</taxon>
        <taxon>Neisseriales</taxon>
        <taxon>Neisseriaceae</taxon>
        <taxon>Crenobacter</taxon>
    </lineage>
</organism>
<dbReference type="InterPro" id="IPR021734">
    <property type="entry name" value="DUF3303"/>
</dbReference>
<dbReference type="Pfam" id="PF11746">
    <property type="entry name" value="DUF3303"/>
    <property type="match status" value="1"/>
</dbReference>
<proteinExistence type="predicted"/>
<dbReference type="AlphaFoldDB" id="A0A345Y446"/>
<dbReference type="KEGG" id="ccah:DWG20_04230"/>